<sequence>MHYGEDGDPVTLEYRLEGMLPHCSASSYSPPEVELYKLRNQLIASSQKGGGLVIMEDQNKLLSRWGNQTISMTLHDMSNEKEGFYQLRFRQCDGTVLAHTTLVEKADNTFDETPMIPLENDKALPYLKFPENVHSVHLRYLNNKALDLPPDTTNPVRLEDGVKDIWLKYELDSSELPESPYCTATGFLFYQQEKSVMSDPVTAFELDGQLVDYKNGEPGSYFHADAYYMNGGLAFKLRLEGKVKARDRIYLRVRRSGCADQDSEFIHLLTDDQLMPSTIHPTDAHSTNVILTSGTRYSSGQSEPDYETRTLALIVVVIVFGLTAACACK</sequence>
<dbReference type="Proteomes" id="UP001209854">
    <property type="component" value="Unassembled WGS sequence"/>
</dbReference>
<name>A0ABT3MWQ1_9GAMM</name>
<protein>
    <submittedName>
        <fullName evidence="1">Uncharacterized protein</fullName>
    </submittedName>
</protein>
<dbReference type="EMBL" id="JAPFCC010000001">
    <property type="protein sequence ID" value="MCW7553812.1"/>
    <property type="molecule type" value="Genomic_DNA"/>
</dbReference>
<keyword evidence="2" id="KW-1185">Reference proteome</keyword>
<dbReference type="RefSeq" id="WP_262568586.1">
    <property type="nucleotide sequence ID" value="NZ_JAPFCC010000001.1"/>
</dbReference>
<proteinExistence type="predicted"/>
<organism evidence="1 2">
    <name type="scientific">Endozoicomonas gorgoniicola</name>
    <dbReference type="NCBI Taxonomy" id="1234144"/>
    <lineage>
        <taxon>Bacteria</taxon>
        <taxon>Pseudomonadati</taxon>
        <taxon>Pseudomonadota</taxon>
        <taxon>Gammaproteobacteria</taxon>
        <taxon>Oceanospirillales</taxon>
        <taxon>Endozoicomonadaceae</taxon>
        <taxon>Endozoicomonas</taxon>
    </lineage>
</organism>
<evidence type="ECO:0000313" key="1">
    <source>
        <dbReference type="EMBL" id="MCW7553812.1"/>
    </source>
</evidence>
<gene>
    <name evidence="1" type="ORF">NX722_14485</name>
</gene>
<reference evidence="1 2" key="1">
    <citation type="submission" date="2022-10" db="EMBL/GenBank/DDBJ databases">
        <title>High-quality genome sequences of two octocoral-associated bacteria, Endozoicomonas euniceicola EF212 and Endozoicomonas gorgoniicola PS125.</title>
        <authorList>
            <person name="Chiou Y.-J."/>
            <person name="Chen Y.-H."/>
        </authorList>
    </citation>
    <scope>NUCLEOTIDE SEQUENCE [LARGE SCALE GENOMIC DNA]</scope>
    <source>
        <strain evidence="1 2">PS125</strain>
    </source>
</reference>
<comment type="caution">
    <text evidence="1">The sequence shown here is derived from an EMBL/GenBank/DDBJ whole genome shotgun (WGS) entry which is preliminary data.</text>
</comment>
<evidence type="ECO:0000313" key="2">
    <source>
        <dbReference type="Proteomes" id="UP001209854"/>
    </source>
</evidence>
<accession>A0ABT3MWQ1</accession>